<dbReference type="GO" id="GO:0000139">
    <property type="term" value="C:Golgi membrane"/>
    <property type="evidence" value="ECO:0007669"/>
    <property type="project" value="UniProtKB-SubCell"/>
</dbReference>
<evidence type="ECO:0000256" key="6">
    <source>
        <dbReference type="ARBA" id="ARBA00022670"/>
    </source>
</evidence>
<keyword evidence="5" id="KW-1003">Cell membrane</keyword>
<dbReference type="GO" id="GO:0006509">
    <property type="term" value="P:membrane protein ectodomain proteolysis"/>
    <property type="evidence" value="ECO:0007669"/>
    <property type="project" value="TreeGrafter"/>
</dbReference>
<keyword evidence="15" id="KW-0966">Cell projection</keyword>
<keyword evidence="7 17" id="KW-0812">Transmembrane</keyword>
<comment type="similarity">
    <text evidence="4 17">Belongs to the peptidase A22A family.</text>
</comment>
<evidence type="ECO:0000256" key="2">
    <source>
        <dbReference type="ARBA" id="ARBA00004463"/>
    </source>
</evidence>
<evidence type="ECO:0000313" key="19">
    <source>
        <dbReference type="Ensembl" id="ENSSANP00000039842.1"/>
    </source>
</evidence>
<dbReference type="InterPro" id="IPR042524">
    <property type="entry name" value="Presenilin_C"/>
</dbReference>
<evidence type="ECO:0000256" key="8">
    <source>
        <dbReference type="ARBA" id="ARBA00022801"/>
    </source>
</evidence>
<evidence type="ECO:0000256" key="4">
    <source>
        <dbReference type="ARBA" id="ARBA00008604"/>
    </source>
</evidence>
<dbReference type="Proteomes" id="UP000472260">
    <property type="component" value="Unassembled WGS sequence"/>
</dbReference>
<keyword evidence="9 17" id="KW-0256">Endoplasmic reticulum</keyword>
<evidence type="ECO:0000256" key="7">
    <source>
        <dbReference type="ARBA" id="ARBA00022692"/>
    </source>
</evidence>
<evidence type="ECO:0000256" key="14">
    <source>
        <dbReference type="ARBA" id="ARBA00023136"/>
    </source>
</evidence>
<feature type="transmembrane region" description="Helical" evidence="17">
    <location>
        <begin position="42"/>
        <end position="62"/>
    </location>
</feature>
<dbReference type="Ensembl" id="ENSSANT00000042401.1">
    <property type="protein sequence ID" value="ENSSANP00000039842.1"/>
    <property type="gene ID" value="ENSSANG00000020171.1"/>
</dbReference>
<comment type="function">
    <text evidence="17">Probable subunit of the gamma-secretase complex, an endoprotease complex that catalyzes the intramembrane cleavage of integral membrane proteins such as Notch receptors.</text>
</comment>
<dbReference type="GO" id="GO:0061053">
    <property type="term" value="P:somite development"/>
    <property type="evidence" value="ECO:0007669"/>
    <property type="project" value="UniProtKB-ARBA"/>
</dbReference>
<keyword evidence="12" id="KW-0770">Synapse</keyword>
<evidence type="ECO:0000256" key="18">
    <source>
        <dbReference type="SAM" id="MobiDB-lite"/>
    </source>
</evidence>
<evidence type="ECO:0000256" key="9">
    <source>
        <dbReference type="ARBA" id="ARBA00022824"/>
    </source>
</evidence>
<feature type="transmembrane region" description="Helical" evidence="17">
    <location>
        <begin position="300"/>
        <end position="320"/>
    </location>
</feature>
<keyword evidence="10 17" id="KW-0914">Notch signaling pathway</keyword>
<dbReference type="InterPro" id="IPR001108">
    <property type="entry name" value="Peptidase_A22A"/>
</dbReference>
<dbReference type="GO" id="GO:0034205">
    <property type="term" value="P:amyloid-beta formation"/>
    <property type="evidence" value="ECO:0007669"/>
    <property type="project" value="UniProtKB-ARBA"/>
</dbReference>
<feature type="transmembrane region" description="Helical" evidence="17">
    <location>
        <begin position="326"/>
        <end position="345"/>
    </location>
</feature>
<dbReference type="PANTHER" id="PTHR10202:SF18">
    <property type="entry name" value="PRESENILIN-1"/>
    <property type="match status" value="1"/>
</dbReference>
<evidence type="ECO:0000256" key="17">
    <source>
        <dbReference type="RuleBase" id="RU361148"/>
    </source>
</evidence>
<evidence type="ECO:0000256" key="5">
    <source>
        <dbReference type="ARBA" id="ARBA00022475"/>
    </source>
</evidence>
<keyword evidence="11 17" id="KW-1133">Transmembrane helix</keyword>
<feature type="transmembrane region" description="Helical" evidence="17">
    <location>
        <begin position="74"/>
        <end position="92"/>
    </location>
</feature>
<dbReference type="GO" id="GO:0030318">
    <property type="term" value="P:melanocyte differentiation"/>
    <property type="evidence" value="ECO:0007669"/>
    <property type="project" value="UniProtKB-ARBA"/>
</dbReference>
<evidence type="ECO:0000256" key="15">
    <source>
        <dbReference type="ARBA" id="ARBA00023273"/>
    </source>
</evidence>
<keyword evidence="20" id="KW-1185">Reference proteome</keyword>
<comment type="domain">
    <text evidence="17">The PAL motif is required for normal active site conformation.</text>
</comment>
<dbReference type="GO" id="GO:0045202">
    <property type="term" value="C:synapse"/>
    <property type="evidence" value="ECO:0007669"/>
    <property type="project" value="UniProtKB-SubCell"/>
</dbReference>
<keyword evidence="6 17" id="KW-0645">Protease</keyword>
<sequence>MVVVVATIKSVSFYTQKDGQQLIYTPFREDTETVGQRALNSMLNAFIMIGVILVMTLVLVVLYKYRCYKVIQAWLFFSNLLLLFFFSLIYLGEVFKTYNVAMDYFTLAVIIWNFGVVGMICIHWKGPLRLQQAYLIMISALMALVFIKYLPEWTAWLILAAISVYDLLAVLCPKGPLRILVETAQERNETIFPALIYSCNVNIPHGVSLSPVVAMAPTAQPEDDGGFTPAWVNQQQHQLGPMQSSEDSRREIQELPSARPPPVEDDEERGVKLGLGDFIFYSMLVGKASATASGDWNTTIACFVAILIGLCLTLLLLAIFKKALPALPISITFGLVFYFATDNLVRPFMDQLAVHQFYI</sequence>
<reference evidence="19" key="1">
    <citation type="submission" date="2025-08" db="UniProtKB">
        <authorList>
            <consortium name="Ensembl"/>
        </authorList>
    </citation>
    <scope>IDENTIFICATION</scope>
</reference>
<dbReference type="FunFam" id="1.10.472.100:FF:000001">
    <property type="entry name" value="Presenilin"/>
    <property type="match status" value="1"/>
</dbReference>
<name>A0A671N1X3_9TELE</name>
<feature type="transmembrane region" description="Helical" evidence="17">
    <location>
        <begin position="134"/>
        <end position="150"/>
    </location>
</feature>
<dbReference type="GO" id="GO:0030424">
    <property type="term" value="C:axon"/>
    <property type="evidence" value="ECO:0007669"/>
    <property type="project" value="UniProtKB-SubCell"/>
</dbReference>
<dbReference type="SMART" id="SM00730">
    <property type="entry name" value="PSN"/>
    <property type="match status" value="1"/>
</dbReference>
<evidence type="ECO:0000256" key="16">
    <source>
        <dbReference type="ARBA" id="ARBA00034103"/>
    </source>
</evidence>
<evidence type="ECO:0000256" key="13">
    <source>
        <dbReference type="ARBA" id="ARBA00023034"/>
    </source>
</evidence>
<evidence type="ECO:0000313" key="20">
    <source>
        <dbReference type="Proteomes" id="UP000472260"/>
    </source>
</evidence>
<dbReference type="InterPro" id="IPR006639">
    <property type="entry name" value="Preselin/SPP"/>
</dbReference>
<dbReference type="GO" id="GO:0042500">
    <property type="term" value="F:aspartic endopeptidase activity, intramembrane cleaving"/>
    <property type="evidence" value="ECO:0007669"/>
    <property type="project" value="InterPro"/>
</dbReference>
<proteinExistence type="inferred from homology"/>
<keyword evidence="13 17" id="KW-0333">Golgi apparatus</keyword>
<evidence type="ECO:0000256" key="3">
    <source>
        <dbReference type="ARBA" id="ARBA00004489"/>
    </source>
</evidence>
<evidence type="ECO:0000256" key="12">
    <source>
        <dbReference type="ARBA" id="ARBA00023018"/>
    </source>
</evidence>
<reference evidence="19" key="2">
    <citation type="submission" date="2025-09" db="UniProtKB">
        <authorList>
            <consortium name="Ensembl"/>
        </authorList>
    </citation>
    <scope>IDENTIFICATION</scope>
</reference>
<dbReference type="PANTHER" id="PTHR10202">
    <property type="entry name" value="PRESENILIN"/>
    <property type="match status" value="1"/>
</dbReference>
<dbReference type="GO" id="GO:0007219">
    <property type="term" value="P:Notch signaling pathway"/>
    <property type="evidence" value="ECO:0007669"/>
    <property type="project" value="UniProtKB-KW"/>
</dbReference>
<comment type="subcellular location">
    <subcellularLocation>
        <location evidence="1">Cell membrane</location>
    </subcellularLocation>
    <subcellularLocation>
        <location evidence="3">Cell projection</location>
        <location evidence="3">Axon</location>
    </subcellularLocation>
    <subcellularLocation>
        <location evidence="2">Cytoplasmic granule</location>
    </subcellularLocation>
    <subcellularLocation>
        <location evidence="17">Endoplasmic reticulum membrane</location>
        <topology evidence="17">Multi-pass membrane protein</topology>
    </subcellularLocation>
    <subcellularLocation>
        <location evidence="17">Golgi apparatus membrane</location>
        <topology evidence="17">Multi-pass membrane protein</topology>
    </subcellularLocation>
    <subcellularLocation>
        <location evidence="16">Synapse</location>
    </subcellularLocation>
</comment>
<dbReference type="EC" id="3.4.23.-" evidence="17"/>
<evidence type="ECO:0000256" key="1">
    <source>
        <dbReference type="ARBA" id="ARBA00004236"/>
    </source>
</evidence>
<gene>
    <name evidence="19" type="primary">LOC107687832</name>
</gene>
<accession>A0A671N1X3</accession>
<dbReference type="PRINTS" id="PR01072">
    <property type="entry name" value="PRESENILIN"/>
</dbReference>
<dbReference type="Pfam" id="PF01080">
    <property type="entry name" value="Presenilin"/>
    <property type="match status" value="2"/>
</dbReference>
<dbReference type="GO" id="GO:0055074">
    <property type="term" value="P:calcium ion homeostasis"/>
    <property type="evidence" value="ECO:0007669"/>
    <property type="project" value="TreeGrafter"/>
</dbReference>
<dbReference type="GO" id="GO:0005789">
    <property type="term" value="C:endoplasmic reticulum membrane"/>
    <property type="evidence" value="ECO:0007669"/>
    <property type="project" value="UniProtKB-SubCell"/>
</dbReference>
<keyword evidence="14 17" id="KW-0472">Membrane</keyword>
<evidence type="ECO:0000256" key="10">
    <source>
        <dbReference type="ARBA" id="ARBA00022976"/>
    </source>
</evidence>
<feature type="transmembrane region" description="Helical" evidence="17">
    <location>
        <begin position="156"/>
        <end position="172"/>
    </location>
</feature>
<dbReference type="Gene3D" id="1.10.472.100">
    <property type="entry name" value="Presenilin"/>
    <property type="match status" value="1"/>
</dbReference>
<dbReference type="AlphaFoldDB" id="A0A671N1X3"/>
<protein>
    <recommendedName>
        <fullName evidence="17">Presenilin</fullName>
        <ecNumber evidence="17">3.4.23.-</ecNumber>
    </recommendedName>
</protein>
<feature type="transmembrane region" description="Helical" evidence="17">
    <location>
        <begin position="104"/>
        <end position="122"/>
    </location>
</feature>
<dbReference type="GO" id="GO:0070765">
    <property type="term" value="C:gamma-secretase complex"/>
    <property type="evidence" value="ECO:0007669"/>
    <property type="project" value="TreeGrafter"/>
</dbReference>
<organism evidence="19 20">
    <name type="scientific">Sinocyclocheilus anshuiensis</name>
    <dbReference type="NCBI Taxonomy" id="1608454"/>
    <lineage>
        <taxon>Eukaryota</taxon>
        <taxon>Metazoa</taxon>
        <taxon>Chordata</taxon>
        <taxon>Craniata</taxon>
        <taxon>Vertebrata</taxon>
        <taxon>Euteleostomi</taxon>
        <taxon>Actinopterygii</taxon>
        <taxon>Neopterygii</taxon>
        <taxon>Teleostei</taxon>
        <taxon>Ostariophysi</taxon>
        <taxon>Cypriniformes</taxon>
        <taxon>Cyprinidae</taxon>
        <taxon>Cyprininae</taxon>
        <taxon>Sinocyclocheilus</taxon>
    </lineage>
</organism>
<comment type="subunit">
    <text evidence="17">Homodimer.</text>
</comment>
<evidence type="ECO:0000256" key="11">
    <source>
        <dbReference type="ARBA" id="ARBA00022989"/>
    </source>
</evidence>
<feature type="region of interest" description="Disordered" evidence="18">
    <location>
        <begin position="238"/>
        <end position="268"/>
    </location>
</feature>
<dbReference type="GO" id="GO:0016485">
    <property type="term" value="P:protein processing"/>
    <property type="evidence" value="ECO:0007669"/>
    <property type="project" value="InterPro"/>
</dbReference>
<keyword evidence="8 17" id="KW-0378">Hydrolase</keyword>